<feature type="compositionally biased region" description="Basic residues" evidence="1">
    <location>
        <begin position="283"/>
        <end position="293"/>
    </location>
</feature>
<protein>
    <submittedName>
        <fullName evidence="2">Uncharacterized protein</fullName>
    </submittedName>
</protein>
<evidence type="ECO:0000256" key="1">
    <source>
        <dbReference type="SAM" id="MobiDB-lite"/>
    </source>
</evidence>
<evidence type="ECO:0000313" key="3">
    <source>
        <dbReference type="Proteomes" id="UP000008021"/>
    </source>
</evidence>
<dbReference type="AlphaFoldDB" id="A0A0E0ES88"/>
<feature type="region of interest" description="Disordered" evidence="1">
    <location>
        <begin position="112"/>
        <end position="311"/>
    </location>
</feature>
<feature type="compositionally biased region" description="Polar residues" evidence="1">
    <location>
        <begin position="273"/>
        <end position="282"/>
    </location>
</feature>
<feature type="compositionally biased region" description="Low complexity" evidence="1">
    <location>
        <begin position="205"/>
        <end position="217"/>
    </location>
</feature>
<dbReference type="HOGENOM" id="CLU_689618_0_0_1"/>
<proteinExistence type="predicted"/>
<dbReference type="Proteomes" id="UP000008021">
    <property type="component" value="Chromosome 9"/>
</dbReference>
<accession>A0A0E0ES88</accession>
<organism evidence="2">
    <name type="scientific">Oryza meridionalis</name>
    <dbReference type="NCBI Taxonomy" id="40149"/>
    <lineage>
        <taxon>Eukaryota</taxon>
        <taxon>Viridiplantae</taxon>
        <taxon>Streptophyta</taxon>
        <taxon>Embryophyta</taxon>
        <taxon>Tracheophyta</taxon>
        <taxon>Spermatophyta</taxon>
        <taxon>Magnoliopsida</taxon>
        <taxon>Liliopsida</taxon>
        <taxon>Poales</taxon>
        <taxon>Poaceae</taxon>
        <taxon>BOP clade</taxon>
        <taxon>Oryzoideae</taxon>
        <taxon>Oryzeae</taxon>
        <taxon>Oryzinae</taxon>
        <taxon>Oryza</taxon>
    </lineage>
</organism>
<feature type="compositionally biased region" description="Basic and acidic residues" evidence="1">
    <location>
        <begin position="145"/>
        <end position="166"/>
    </location>
</feature>
<feature type="compositionally biased region" description="Low complexity" evidence="1">
    <location>
        <begin position="294"/>
        <end position="311"/>
    </location>
</feature>
<reference evidence="2" key="1">
    <citation type="submission" date="2015-04" db="UniProtKB">
        <authorList>
            <consortium name="EnsemblPlants"/>
        </authorList>
    </citation>
    <scope>IDENTIFICATION</scope>
</reference>
<feature type="compositionally biased region" description="Basic and acidic residues" evidence="1">
    <location>
        <begin position="124"/>
        <end position="134"/>
    </location>
</feature>
<dbReference type="Gramene" id="OMERI09G08170.1">
    <property type="protein sequence ID" value="OMERI09G08170.1"/>
    <property type="gene ID" value="OMERI09G08170"/>
</dbReference>
<dbReference type="EnsemblPlants" id="OMERI09G08170.1">
    <property type="protein sequence ID" value="OMERI09G08170.1"/>
    <property type="gene ID" value="OMERI09G08170"/>
</dbReference>
<keyword evidence="3" id="KW-1185">Reference proteome</keyword>
<dbReference type="STRING" id="40149.A0A0E0ES88"/>
<feature type="compositionally biased region" description="Low complexity" evidence="1">
    <location>
        <begin position="258"/>
        <end position="270"/>
    </location>
</feature>
<feature type="compositionally biased region" description="Basic and acidic residues" evidence="1">
    <location>
        <begin position="245"/>
        <end position="254"/>
    </location>
</feature>
<name>A0A0E0ES88_9ORYZ</name>
<sequence>MELDSALGYVVAPGHGSRTKNFPFRPQPLCWEEVGGPRWWGGDGGGKVVEESTDLRRGQPGDGGGRRTCHARQRVGEEAYRIWMRDDGRDDRAVRVGGGRCLGVYLQCQHGGRATSAPMATSGDGRRERVDRAEGNAVGRSQQRRTGEREGERCGQMERGKGATKEECEEDRSSRHRGRIEGKGGGGGSTGEIEEDDLKHGGEQSGATARRSGAAAREGSEAAAGREGRWNGARAAEQPGGVGRRVPELADGQRHKTAATTVDGGATAKTEGTGRNSMTQATHHGRRRLRKSSRISGANSSSSSLSPSSLSRLHCHNDVHVEGQARSQKTSFPSRTWHNLREKWRSSMTARPCMPMYSICQMRLLMWTVDKILKVPDVNCLTEDGAPSAIFPVAMTLSTA</sequence>
<evidence type="ECO:0000313" key="2">
    <source>
        <dbReference type="EnsemblPlants" id="OMERI09G08170.1"/>
    </source>
</evidence>
<feature type="compositionally biased region" description="Basic and acidic residues" evidence="1">
    <location>
        <begin position="218"/>
        <end position="229"/>
    </location>
</feature>
<reference evidence="2" key="2">
    <citation type="submission" date="2018-05" db="EMBL/GenBank/DDBJ databases">
        <title>OmerRS3 (Oryza meridionalis Reference Sequence Version 3).</title>
        <authorList>
            <person name="Zhang J."/>
            <person name="Kudrna D."/>
            <person name="Lee S."/>
            <person name="Talag J."/>
            <person name="Welchert J."/>
            <person name="Wing R.A."/>
        </authorList>
    </citation>
    <scope>NUCLEOTIDE SEQUENCE [LARGE SCALE GENOMIC DNA]</scope>
    <source>
        <strain evidence="2">cv. OR44</strain>
    </source>
</reference>